<dbReference type="PATRIC" id="fig|1121326.3.peg.2352"/>
<sequence length="276" mass="30847">MTKYKWCVCDMDGTLLNSQGAISEENEAALKKLQDRGLEVIIASGRTDLMVKSFIKQLGLTGSVISSNGGLIRNIRTGEVLYSKLIEKSVVREILIYCEENKVDFLLYTLDMVYGNKGNPLMVKYEKRNEELAENMKAPLAYLQNISEIDNLDILKVLLVCREQPERIVELEKYFSKNERITAVSSAVGLLDIMASNISKGNALKILAKKMGIDLNHVIAFGDNYNDAEMLKCVGMPIAVENAVEDIKLHAKHITKSNNESGIAYAIHNFILNLKN</sequence>
<dbReference type="PANTHER" id="PTHR10000:SF8">
    <property type="entry name" value="HAD SUPERFAMILY HYDROLASE-LIKE, TYPE 3"/>
    <property type="match status" value="1"/>
</dbReference>
<keyword evidence="1" id="KW-0378">Hydrolase</keyword>
<dbReference type="STRING" id="1121326.CLMAG_23550"/>
<dbReference type="EC" id="3.1.3.-" evidence="1"/>
<accession>A0A162TEE6</accession>
<dbReference type="PANTHER" id="PTHR10000">
    <property type="entry name" value="PHOSPHOSERINE PHOSPHATASE"/>
    <property type="match status" value="1"/>
</dbReference>
<dbReference type="OrthoDB" id="9781413at2"/>
<dbReference type="GO" id="GO:0016791">
    <property type="term" value="F:phosphatase activity"/>
    <property type="evidence" value="ECO:0007669"/>
    <property type="project" value="TreeGrafter"/>
</dbReference>
<dbReference type="InterPro" id="IPR006379">
    <property type="entry name" value="HAD-SF_hydro_IIB"/>
</dbReference>
<dbReference type="NCBIfam" id="TIGR00099">
    <property type="entry name" value="Cof-subfamily"/>
    <property type="match status" value="1"/>
</dbReference>
<comment type="caution">
    <text evidence="1">The sequence shown here is derived from an EMBL/GenBank/DDBJ whole genome shotgun (WGS) entry which is preliminary data.</text>
</comment>
<dbReference type="InterPro" id="IPR023214">
    <property type="entry name" value="HAD_sf"/>
</dbReference>
<dbReference type="Gene3D" id="3.40.50.1000">
    <property type="entry name" value="HAD superfamily/HAD-like"/>
    <property type="match status" value="1"/>
</dbReference>
<dbReference type="CDD" id="cd07516">
    <property type="entry name" value="HAD_Pase"/>
    <property type="match status" value="1"/>
</dbReference>
<dbReference type="Gene3D" id="3.30.1240.10">
    <property type="match status" value="1"/>
</dbReference>
<evidence type="ECO:0000313" key="1">
    <source>
        <dbReference type="EMBL" id="KZL92541.1"/>
    </source>
</evidence>
<dbReference type="EMBL" id="LWAE01000002">
    <property type="protein sequence ID" value="KZL92541.1"/>
    <property type="molecule type" value="Genomic_DNA"/>
</dbReference>
<dbReference type="SFLD" id="SFLDG01144">
    <property type="entry name" value="C2.B.4:_PGP_Like"/>
    <property type="match status" value="1"/>
</dbReference>
<name>A0A162TEE6_9CLOT</name>
<dbReference type="AlphaFoldDB" id="A0A162TEE6"/>
<evidence type="ECO:0000313" key="2">
    <source>
        <dbReference type="Proteomes" id="UP000076603"/>
    </source>
</evidence>
<dbReference type="Proteomes" id="UP000076603">
    <property type="component" value="Unassembled WGS sequence"/>
</dbReference>
<dbReference type="NCBIfam" id="TIGR01484">
    <property type="entry name" value="HAD-SF-IIB"/>
    <property type="match status" value="1"/>
</dbReference>
<reference evidence="1 2" key="1">
    <citation type="submission" date="2016-04" db="EMBL/GenBank/DDBJ databases">
        <title>Genome sequence of Clostridium magnum DSM 2767.</title>
        <authorList>
            <person name="Poehlein A."/>
            <person name="Uhlig R."/>
            <person name="Fischer R."/>
            <person name="Bahl H."/>
            <person name="Daniel R."/>
        </authorList>
    </citation>
    <scope>NUCLEOTIDE SEQUENCE [LARGE SCALE GENOMIC DNA]</scope>
    <source>
        <strain evidence="1 2">DSM 2767</strain>
    </source>
</reference>
<gene>
    <name evidence="1" type="ORF">CLMAG_23550</name>
</gene>
<dbReference type="RefSeq" id="WP_066622092.1">
    <property type="nucleotide sequence ID" value="NZ_FQXL01000036.1"/>
</dbReference>
<dbReference type="SUPFAM" id="SSF56784">
    <property type="entry name" value="HAD-like"/>
    <property type="match status" value="1"/>
</dbReference>
<dbReference type="SFLD" id="SFLDG01140">
    <property type="entry name" value="C2.B:_Phosphomannomutase_and_P"/>
    <property type="match status" value="1"/>
</dbReference>
<dbReference type="InterPro" id="IPR000150">
    <property type="entry name" value="Cof"/>
</dbReference>
<organism evidence="1 2">
    <name type="scientific">Clostridium magnum DSM 2767</name>
    <dbReference type="NCBI Taxonomy" id="1121326"/>
    <lineage>
        <taxon>Bacteria</taxon>
        <taxon>Bacillati</taxon>
        <taxon>Bacillota</taxon>
        <taxon>Clostridia</taxon>
        <taxon>Eubacteriales</taxon>
        <taxon>Clostridiaceae</taxon>
        <taxon>Clostridium</taxon>
    </lineage>
</organism>
<dbReference type="InterPro" id="IPR036412">
    <property type="entry name" value="HAD-like_sf"/>
</dbReference>
<proteinExistence type="predicted"/>
<keyword evidence="2" id="KW-1185">Reference proteome</keyword>
<dbReference type="GO" id="GO:0005829">
    <property type="term" value="C:cytosol"/>
    <property type="evidence" value="ECO:0007669"/>
    <property type="project" value="TreeGrafter"/>
</dbReference>
<dbReference type="Pfam" id="PF08282">
    <property type="entry name" value="Hydrolase_3"/>
    <property type="match status" value="1"/>
</dbReference>
<dbReference type="SFLD" id="SFLDS00003">
    <property type="entry name" value="Haloacid_Dehalogenase"/>
    <property type="match status" value="1"/>
</dbReference>
<protein>
    <submittedName>
        <fullName evidence="1">Putative phosphatase</fullName>
        <ecNumber evidence="1">3.1.3.-</ecNumber>
    </submittedName>
</protein>
<dbReference type="GO" id="GO:0000287">
    <property type="term" value="F:magnesium ion binding"/>
    <property type="evidence" value="ECO:0007669"/>
    <property type="project" value="TreeGrafter"/>
</dbReference>